<reference evidence="1 2" key="1">
    <citation type="submission" date="2020-05" db="EMBL/GenBank/DDBJ databases">
        <title>Ramlibacter rhizophilus sp. nov., isolated from rhizosphere soil of national flower Mugunghwa from South Korea.</title>
        <authorList>
            <person name="Zheng-Fei Y."/>
            <person name="Huan T."/>
        </authorList>
    </citation>
    <scope>NUCLEOTIDE SEQUENCE [LARGE SCALE GENOMIC DNA]</scope>
    <source>
        <strain evidence="1 2">H242</strain>
    </source>
</reference>
<dbReference type="EMBL" id="CP053418">
    <property type="protein sequence ID" value="QJW85656.1"/>
    <property type="molecule type" value="Genomic_DNA"/>
</dbReference>
<organism evidence="1 2">
    <name type="scientific">Ramlibacter terrae</name>
    <dbReference type="NCBI Taxonomy" id="2732511"/>
    <lineage>
        <taxon>Bacteria</taxon>
        <taxon>Pseudomonadati</taxon>
        <taxon>Pseudomonadota</taxon>
        <taxon>Betaproteobacteria</taxon>
        <taxon>Burkholderiales</taxon>
        <taxon>Comamonadaceae</taxon>
        <taxon>Ramlibacter</taxon>
    </lineage>
</organism>
<name>A0ABX6P992_9BURK</name>
<accession>A0ABX6P992</accession>
<protein>
    <submittedName>
        <fullName evidence="1">Uncharacterized protein</fullName>
    </submittedName>
</protein>
<evidence type="ECO:0000313" key="2">
    <source>
        <dbReference type="Proteomes" id="UP000500826"/>
    </source>
</evidence>
<gene>
    <name evidence="1" type="ORF">HK414_27805</name>
</gene>
<evidence type="ECO:0000313" key="1">
    <source>
        <dbReference type="EMBL" id="QJW85656.1"/>
    </source>
</evidence>
<keyword evidence="2" id="KW-1185">Reference proteome</keyword>
<reference evidence="1 2" key="2">
    <citation type="submission" date="2020-05" db="EMBL/GenBank/DDBJ databases">
        <authorList>
            <person name="Khan S.A."/>
            <person name="Jeon C.O."/>
            <person name="Chun B.H."/>
        </authorList>
    </citation>
    <scope>NUCLEOTIDE SEQUENCE [LARGE SCALE GENOMIC DNA]</scope>
    <source>
        <strain evidence="1 2">H242</strain>
    </source>
</reference>
<sequence length="48" mass="4753">MEKLGLVARSAGQGRAVVLGPGGRRVLREARETAAAVCAGFGATEAAA</sequence>
<proteinExistence type="predicted"/>
<dbReference type="Proteomes" id="UP000500826">
    <property type="component" value="Chromosome"/>
</dbReference>